<reference evidence="8 9" key="1">
    <citation type="journal article" date="2024" name="G3 (Bethesda)">
        <title>Genome assembly of Hibiscus sabdariffa L. provides insights into metabolisms of medicinal natural products.</title>
        <authorList>
            <person name="Kim T."/>
        </authorList>
    </citation>
    <scope>NUCLEOTIDE SEQUENCE [LARGE SCALE GENOMIC DNA]</scope>
    <source>
        <strain evidence="8">TK-2024</strain>
        <tissue evidence="8">Old leaves</tissue>
    </source>
</reference>
<feature type="transmembrane region" description="Helical" evidence="6">
    <location>
        <begin position="105"/>
        <end position="127"/>
    </location>
</feature>
<dbReference type="PANTHER" id="PTHR31218">
    <property type="entry name" value="WAT1-RELATED PROTEIN"/>
    <property type="match status" value="1"/>
</dbReference>
<evidence type="ECO:0000256" key="1">
    <source>
        <dbReference type="ARBA" id="ARBA00004141"/>
    </source>
</evidence>
<keyword evidence="9" id="KW-1185">Reference proteome</keyword>
<dbReference type="Pfam" id="PF00892">
    <property type="entry name" value="EamA"/>
    <property type="match status" value="1"/>
</dbReference>
<comment type="similarity">
    <text evidence="2 6">Belongs to the drug/metabolite transporter (DMT) superfamily. Plant drug/metabolite exporter (P-DME) (TC 2.A.7.4) family.</text>
</comment>
<feature type="transmembrane region" description="Helical" evidence="6">
    <location>
        <begin position="250"/>
        <end position="273"/>
    </location>
</feature>
<protein>
    <recommendedName>
        <fullName evidence="6">WAT1-related protein</fullName>
    </recommendedName>
</protein>
<dbReference type="InterPro" id="IPR000620">
    <property type="entry name" value="EamA_dom"/>
</dbReference>
<proteinExistence type="inferred from homology"/>
<feature type="transmembrane region" description="Helical" evidence="6">
    <location>
        <begin position="306"/>
        <end position="324"/>
    </location>
</feature>
<comment type="caution">
    <text evidence="8">The sequence shown here is derived from an EMBL/GenBank/DDBJ whole genome shotgun (WGS) entry which is preliminary data.</text>
</comment>
<dbReference type="InterPro" id="IPR037185">
    <property type="entry name" value="EmrE-like"/>
</dbReference>
<keyword evidence="3 6" id="KW-0812">Transmembrane</keyword>
<evidence type="ECO:0000256" key="4">
    <source>
        <dbReference type="ARBA" id="ARBA00022989"/>
    </source>
</evidence>
<evidence type="ECO:0000313" key="8">
    <source>
        <dbReference type="EMBL" id="KAK9039540.1"/>
    </source>
</evidence>
<feature type="domain" description="EamA" evidence="7">
    <location>
        <begin position="39"/>
        <end position="155"/>
    </location>
</feature>
<gene>
    <name evidence="8" type="ORF">V6N11_014738</name>
</gene>
<dbReference type="Proteomes" id="UP001396334">
    <property type="component" value="Unassembled WGS sequence"/>
</dbReference>
<keyword evidence="5 6" id="KW-0472">Membrane</keyword>
<evidence type="ECO:0000256" key="5">
    <source>
        <dbReference type="ARBA" id="ARBA00023136"/>
    </source>
</evidence>
<feature type="transmembrane region" description="Helical" evidence="6">
    <location>
        <begin position="185"/>
        <end position="205"/>
    </location>
</feature>
<evidence type="ECO:0000256" key="2">
    <source>
        <dbReference type="ARBA" id="ARBA00007635"/>
    </source>
</evidence>
<evidence type="ECO:0000256" key="3">
    <source>
        <dbReference type="ARBA" id="ARBA00022692"/>
    </source>
</evidence>
<dbReference type="EMBL" id="JBBPBN010000004">
    <property type="protein sequence ID" value="KAK9039540.1"/>
    <property type="molecule type" value="Genomic_DNA"/>
</dbReference>
<feature type="transmembrane region" description="Helical" evidence="6">
    <location>
        <begin position="217"/>
        <end position="238"/>
    </location>
</feature>
<feature type="transmembrane region" description="Helical" evidence="6">
    <location>
        <begin position="280"/>
        <end position="300"/>
    </location>
</feature>
<organism evidence="8 9">
    <name type="scientific">Hibiscus sabdariffa</name>
    <name type="common">roselle</name>
    <dbReference type="NCBI Taxonomy" id="183260"/>
    <lineage>
        <taxon>Eukaryota</taxon>
        <taxon>Viridiplantae</taxon>
        <taxon>Streptophyta</taxon>
        <taxon>Embryophyta</taxon>
        <taxon>Tracheophyta</taxon>
        <taxon>Spermatophyta</taxon>
        <taxon>Magnoliopsida</taxon>
        <taxon>eudicotyledons</taxon>
        <taxon>Gunneridae</taxon>
        <taxon>Pentapetalae</taxon>
        <taxon>rosids</taxon>
        <taxon>malvids</taxon>
        <taxon>Malvales</taxon>
        <taxon>Malvaceae</taxon>
        <taxon>Malvoideae</taxon>
        <taxon>Hibiscus</taxon>
    </lineage>
</organism>
<evidence type="ECO:0000313" key="9">
    <source>
        <dbReference type="Proteomes" id="UP001396334"/>
    </source>
</evidence>
<keyword evidence="4 6" id="KW-1133">Transmembrane helix</keyword>
<accession>A0ABR2TPY4</accession>
<evidence type="ECO:0000259" key="7">
    <source>
        <dbReference type="Pfam" id="PF00892"/>
    </source>
</evidence>
<name>A0ABR2TPY4_9ROSI</name>
<evidence type="ECO:0000256" key="6">
    <source>
        <dbReference type="RuleBase" id="RU363077"/>
    </source>
</evidence>
<dbReference type="InterPro" id="IPR030184">
    <property type="entry name" value="WAT1-related"/>
</dbReference>
<feature type="transmembrane region" description="Helical" evidence="6">
    <location>
        <begin position="12"/>
        <end position="31"/>
    </location>
</feature>
<comment type="subcellular location">
    <subcellularLocation>
        <location evidence="1 6">Membrane</location>
        <topology evidence="1 6">Multi-pass membrane protein</topology>
    </subcellularLocation>
</comment>
<feature type="transmembrane region" description="Helical" evidence="6">
    <location>
        <begin position="77"/>
        <end position="99"/>
    </location>
</feature>
<feature type="transmembrane region" description="Helical" evidence="6">
    <location>
        <begin position="139"/>
        <end position="157"/>
    </location>
</feature>
<dbReference type="SUPFAM" id="SSF103481">
    <property type="entry name" value="Multidrug resistance efflux transporter EmrE"/>
    <property type="match status" value="2"/>
</dbReference>
<sequence length="362" mass="39707">MAPRTYCYNHVLPFAAMVAVEAGNVVVNILFKASTSSAMMSYYVFITYCYAIATLVLLPLPFIFYSRAVVSPLKFHLLSRICLLGLIGFLAQICSYKGIEYSSPTLASAVANLSPAFTFILAVFFRMEKVALRSRISQAKIMGTIVSISGALVVVLYKGPKILSSSWSLSSVVQQWPLESSEFNWLIGGVLIALAYLLYAFWYIIQTEVMLVYKQEFTIALFYNFCATVISLPVSLTAEPNMGSWSLTPTLVFVTVLYSGVFSSISSSVHIWGLHMKGPIYVVIFKPLSIAIAAFMSAIFLGDSLYLGSVIGAVILSTGFYAVIWGKAKEENMIVDDSNLNSIRNVSNNKVSLLQGSRSDLA</sequence>
<feature type="transmembrane region" description="Helical" evidence="6">
    <location>
        <begin position="43"/>
        <end position="65"/>
    </location>
</feature>